<dbReference type="STRING" id="479434.Sthe_2508"/>
<evidence type="ECO:0000313" key="6">
    <source>
        <dbReference type="EMBL" id="ACZ39923.1"/>
    </source>
</evidence>
<dbReference type="InterPro" id="IPR039424">
    <property type="entry name" value="SBP_5"/>
</dbReference>
<reference evidence="6 7" key="2">
    <citation type="journal article" date="2010" name="Stand. Genomic Sci.">
        <title>Complete genome sequence of Desulfohalobium retbaense type strain (HR(100)).</title>
        <authorList>
            <person name="Spring S."/>
            <person name="Nolan M."/>
            <person name="Lapidus A."/>
            <person name="Glavina Del Rio T."/>
            <person name="Copeland A."/>
            <person name="Tice H."/>
            <person name="Cheng J.F."/>
            <person name="Lucas S."/>
            <person name="Land M."/>
            <person name="Chen F."/>
            <person name="Bruce D."/>
            <person name="Goodwin L."/>
            <person name="Pitluck S."/>
            <person name="Ivanova N."/>
            <person name="Mavromatis K."/>
            <person name="Mikhailova N."/>
            <person name="Pati A."/>
            <person name="Chen A."/>
            <person name="Palaniappan K."/>
            <person name="Hauser L."/>
            <person name="Chang Y.J."/>
            <person name="Jeffries C.D."/>
            <person name="Munk C."/>
            <person name="Kiss H."/>
            <person name="Chain P."/>
            <person name="Han C."/>
            <person name="Brettin T."/>
            <person name="Detter J.C."/>
            <person name="Schuler E."/>
            <person name="Goker M."/>
            <person name="Rohde M."/>
            <person name="Bristow J."/>
            <person name="Eisen J.A."/>
            <person name="Markowitz V."/>
            <person name="Hugenholtz P."/>
            <person name="Kyrpides N.C."/>
            <person name="Klenk H.P."/>
        </authorList>
    </citation>
    <scope>NUCLEOTIDE SEQUENCE [LARGE SCALE GENOMIC DNA]</scope>
    <source>
        <strain evidence="7">ATCC 49802 / DSM 20745 / S 6022</strain>
    </source>
</reference>
<dbReference type="KEGG" id="sti:Sthe_2508"/>
<organism evidence="6 7">
    <name type="scientific">Sphaerobacter thermophilus (strain ATCC 49802 / DSM 20745 / KCCM 41009 / NCIMB 13125 / S 6022)</name>
    <dbReference type="NCBI Taxonomy" id="479434"/>
    <lineage>
        <taxon>Bacteria</taxon>
        <taxon>Pseudomonadati</taxon>
        <taxon>Thermomicrobiota</taxon>
        <taxon>Thermomicrobia</taxon>
        <taxon>Sphaerobacterales</taxon>
        <taxon>Sphaerobacterineae</taxon>
        <taxon>Sphaerobacteraceae</taxon>
        <taxon>Sphaerobacter</taxon>
    </lineage>
</organism>
<dbReference type="Pfam" id="PF00496">
    <property type="entry name" value="SBP_bac_5"/>
    <property type="match status" value="1"/>
</dbReference>
<dbReference type="OrthoDB" id="9796817at2"/>
<dbReference type="PROSITE" id="PS51318">
    <property type="entry name" value="TAT"/>
    <property type="match status" value="1"/>
</dbReference>
<evidence type="ECO:0000313" key="7">
    <source>
        <dbReference type="Proteomes" id="UP000002027"/>
    </source>
</evidence>
<keyword evidence="2 4" id="KW-0732">Signal</keyword>
<dbReference type="EMBL" id="CP001824">
    <property type="protein sequence ID" value="ACZ39923.1"/>
    <property type="molecule type" value="Genomic_DNA"/>
</dbReference>
<feature type="compositionally biased region" description="Polar residues" evidence="3">
    <location>
        <begin position="48"/>
        <end position="57"/>
    </location>
</feature>
<keyword evidence="7" id="KW-1185">Reference proteome</keyword>
<gene>
    <name evidence="6" type="ordered locus">Sthe_2508</name>
</gene>
<dbReference type="GO" id="GO:0043190">
    <property type="term" value="C:ATP-binding cassette (ABC) transporter complex"/>
    <property type="evidence" value="ECO:0007669"/>
    <property type="project" value="InterPro"/>
</dbReference>
<accession>D1CAX6</accession>
<evidence type="ECO:0000256" key="4">
    <source>
        <dbReference type="SAM" id="SignalP"/>
    </source>
</evidence>
<dbReference type="InParanoid" id="D1CAX6"/>
<dbReference type="PANTHER" id="PTHR30290:SF38">
    <property type="entry name" value="D,D-DIPEPTIDE-BINDING PERIPLASMIC PROTEIN DDPA-RELATED"/>
    <property type="match status" value="1"/>
</dbReference>
<feature type="region of interest" description="Disordered" evidence="3">
    <location>
        <begin position="41"/>
        <end position="62"/>
    </location>
</feature>
<dbReference type="PIRSF" id="PIRSF002741">
    <property type="entry name" value="MppA"/>
    <property type="match status" value="1"/>
</dbReference>
<feature type="chain" id="PRO_5003021174" evidence="4">
    <location>
        <begin position="35"/>
        <end position="546"/>
    </location>
</feature>
<name>D1CAX6_SPHTD</name>
<evidence type="ECO:0000256" key="1">
    <source>
        <dbReference type="ARBA" id="ARBA00005695"/>
    </source>
</evidence>
<dbReference type="AlphaFoldDB" id="D1CAX6"/>
<dbReference type="PANTHER" id="PTHR30290">
    <property type="entry name" value="PERIPLASMIC BINDING COMPONENT OF ABC TRANSPORTER"/>
    <property type="match status" value="1"/>
</dbReference>
<dbReference type="HOGENOM" id="CLU_017028_7_1_0"/>
<dbReference type="Gene3D" id="3.10.105.10">
    <property type="entry name" value="Dipeptide-binding Protein, Domain 3"/>
    <property type="match status" value="1"/>
</dbReference>
<dbReference type="RefSeq" id="WP_012872963.1">
    <property type="nucleotide sequence ID" value="NC_013524.1"/>
</dbReference>
<feature type="signal peptide" evidence="4">
    <location>
        <begin position="1"/>
        <end position="34"/>
    </location>
</feature>
<comment type="similarity">
    <text evidence="1">Belongs to the bacterial solute-binding protein 5 family.</text>
</comment>
<dbReference type="CDD" id="cd08502">
    <property type="entry name" value="PBP2_NikA_DppA_OppA_like_16"/>
    <property type="match status" value="1"/>
</dbReference>
<evidence type="ECO:0000256" key="2">
    <source>
        <dbReference type="ARBA" id="ARBA00022729"/>
    </source>
</evidence>
<evidence type="ECO:0000256" key="3">
    <source>
        <dbReference type="SAM" id="MobiDB-lite"/>
    </source>
</evidence>
<dbReference type="InterPro" id="IPR006311">
    <property type="entry name" value="TAT_signal"/>
</dbReference>
<dbReference type="Proteomes" id="UP000002027">
    <property type="component" value="Chromosome 2"/>
</dbReference>
<protein>
    <submittedName>
        <fullName evidence="6">Extracellular solute-binding protein family 5</fullName>
    </submittedName>
</protein>
<dbReference type="InterPro" id="IPR000914">
    <property type="entry name" value="SBP_5_dom"/>
</dbReference>
<dbReference type="eggNOG" id="COG0747">
    <property type="taxonomic scope" value="Bacteria"/>
</dbReference>
<dbReference type="GO" id="GO:0015833">
    <property type="term" value="P:peptide transport"/>
    <property type="evidence" value="ECO:0007669"/>
    <property type="project" value="TreeGrafter"/>
</dbReference>
<dbReference type="GO" id="GO:1904680">
    <property type="term" value="F:peptide transmembrane transporter activity"/>
    <property type="evidence" value="ECO:0007669"/>
    <property type="project" value="TreeGrafter"/>
</dbReference>
<reference evidence="7" key="1">
    <citation type="submission" date="2009-11" db="EMBL/GenBank/DDBJ databases">
        <title>The complete chromosome 2 of Sphaerobacter thermophilus DSM 20745.</title>
        <authorList>
            <person name="Lucas S."/>
            <person name="Copeland A."/>
            <person name="Lapidus A."/>
            <person name="Glavina del Rio T."/>
            <person name="Dalin E."/>
            <person name="Tice H."/>
            <person name="Bruce D."/>
            <person name="Goodwin L."/>
            <person name="Pitluck S."/>
            <person name="Kyrpides N."/>
            <person name="Mavromatis K."/>
            <person name="Ivanova N."/>
            <person name="Mikhailova N."/>
            <person name="LaButti K.M."/>
            <person name="Clum A."/>
            <person name="Sun H.I."/>
            <person name="Brettin T."/>
            <person name="Detter J.C."/>
            <person name="Han C."/>
            <person name="Larimer F."/>
            <person name="Land M."/>
            <person name="Hauser L."/>
            <person name="Markowitz V."/>
            <person name="Cheng J.F."/>
            <person name="Hugenholtz P."/>
            <person name="Woyke T."/>
            <person name="Wu D."/>
            <person name="Steenblock K."/>
            <person name="Schneider S."/>
            <person name="Pukall R."/>
            <person name="Goeker M."/>
            <person name="Klenk H.P."/>
            <person name="Eisen J.A."/>
        </authorList>
    </citation>
    <scope>NUCLEOTIDE SEQUENCE [LARGE SCALE GENOMIC DNA]</scope>
    <source>
        <strain evidence="7">ATCC 49802 / DSM 20745 / S 6022</strain>
    </source>
</reference>
<evidence type="ECO:0000259" key="5">
    <source>
        <dbReference type="Pfam" id="PF00496"/>
    </source>
</evidence>
<sequence>MRYEQWFARRLDRRTLLRLAGGVALAVPAASLLAGCGAGTDGGGGSAVTSTPDQSTGAEPRRGGTLRVALTGEPPNLDLHQTTDSIVLLVTGHMYETLFTWDERYEPVPLLAESHEVSDGGRRILVRLRQGVPFHNGEEMRAEDVIASIERWGRVVGLGQGLMAVTESLTAVDPYAVEFRLREPFGTFPTALSRALQGCAIYPKSVLDRSDDTRLAEFVGTGPYRFVEWLTDRHILLERFDGYANPPGETNGYAGHKGQYLDQIEFIPVPNEASRVAGLRSGNYHYLETISTDHYPTLKDDPAAAVDLLPPDAWLNIVLNLRSPITGDLQIRRAIQLALDHEPIMQAAFGEDFYELTPTLLPGAAAWYSDAGADRFNPRQPDEARRLLESSGYDGSPLRILTTQEIQQEYNAAVVFKQQLEQVGFTVDLQVYDGATLSDLRDDETAWEAYLATASFRPDPVLRNLTCSATGWWCTPEKDELLAQLQTESDFEKRVEIWAQVQERFYEEVPRLKIGDARRILVRSPKLHGVGPTELQPDFSNAWLEK</sequence>
<dbReference type="SUPFAM" id="SSF53850">
    <property type="entry name" value="Periplasmic binding protein-like II"/>
    <property type="match status" value="1"/>
</dbReference>
<dbReference type="Gene3D" id="3.40.190.10">
    <property type="entry name" value="Periplasmic binding protein-like II"/>
    <property type="match status" value="1"/>
</dbReference>
<dbReference type="GO" id="GO:0030288">
    <property type="term" value="C:outer membrane-bounded periplasmic space"/>
    <property type="evidence" value="ECO:0007669"/>
    <property type="project" value="UniProtKB-ARBA"/>
</dbReference>
<proteinExistence type="inferred from homology"/>
<feature type="domain" description="Solute-binding protein family 5" evidence="5">
    <location>
        <begin position="106"/>
        <end position="453"/>
    </location>
</feature>
<dbReference type="InterPro" id="IPR030678">
    <property type="entry name" value="Peptide/Ni-bd"/>
</dbReference>